<proteinExistence type="predicted"/>
<dbReference type="AlphaFoldDB" id="A0A3B0XXD7"/>
<organism evidence="1">
    <name type="scientific">hydrothermal vent metagenome</name>
    <dbReference type="NCBI Taxonomy" id="652676"/>
    <lineage>
        <taxon>unclassified sequences</taxon>
        <taxon>metagenomes</taxon>
        <taxon>ecological metagenomes</taxon>
    </lineage>
</organism>
<accession>A0A3B0XXD7</accession>
<protein>
    <submittedName>
        <fullName evidence="1">Uncharacterized protein</fullName>
    </submittedName>
</protein>
<dbReference type="EMBL" id="UOFI01000139">
    <property type="protein sequence ID" value="VAW68803.1"/>
    <property type="molecule type" value="Genomic_DNA"/>
</dbReference>
<sequence length="138" mass="15963">MRNTLKVGLDIHGVIDAFPEKFKLLSSALVKDGAEVHIVTGIKRDEKIDQLLHDAGIQFTHYFSIVEHLEANNVPIKWLDGLPFTSDKVWDTAKRDYCQSQKIDLMFDDSPTYLETFHDIDSTYLHVINRGREIYQTR</sequence>
<name>A0A3B0XXD7_9ZZZZ</name>
<evidence type="ECO:0000313" key="1">
    <source>
        <dbReference type="EMBL" id="VAW68803.1"/>
    </source>
</evidence>
<reference evidence="1" key="1">
    <citation type="submission" date="2018-06" db="EMBL/GenBank/DDBJ databases">
        <authorList>
            <person name="Zhirakovskaya E."/>
        </authorList>
    </citation>
    <scope>NUCLEOTIDE SEQUENCE</scope>
</reference>
<gene>
    <name evidence="1" type="ORF">MNBD_GAMMA09-1040</name>
</gene>